<protein>
    <submittedName>
        <fullName evidence="2">Uncharacterized protein</fullName>
    </submittedName>
</protein>
<dbReference type="EMBL" id="MU620903">
    <property type="protein sequence ID" value="KAI8581849.1"/>
    <property type="molecule type" value="Genomic_DNA"/>
</dbReference>
<organism evidence="2 3">
    <name type="scientific">Umbelopsis ramanniana AG</name>
    <dbReference type="NCBI Taxonomy" id="1314678"/>
    <lineage>
        <taxon>Eukaryota</taxon>
        <taxon>Fungi</taxon>
        <taxon>Fungi incertae sedis</taxon>
        <taxon>Mucoromycota</taxon>
        <taxon>Mucoromycotina</taxon>
        <taxon>Umbelopsidomycetes</taxon>
        <taxon>Umbelopsidales</taxon>
        <taxon>Umbelopsidaceae</taxon>
        <taxon>Umbelopsis</taxon>
    </lineage>
</organism>
<comment type="caution">
    <text evidence="2">The sequence shown here is derived from an EMBL/GenBank/DDBJ whole genome shotgun (WGS) entry which is preliminary data.</text>
</comment>
<reference evidence="2" key="2">
    <citation type="journal article" date="2022" name="Proc. Natl. Acad. Sci. U.S.A.">
        <title>Diploid-dominant life cycles characterize the early evolution of Fungi.</title>
        <authorList>
            <person name="Amses K.R."/>
            <person name="Simmons D.R."/>
            <person name="Longcore J.E."/>
            <person name="Mondo S.J."/>
            <person name="Seto K."/>
            <person name="Jeronimo G.H."/>
            <person name="Bonds A.E."/>
            <person name="Quandt C.A."/>
            <person name="Davis W.J."/>
            <person name="Chang Y."/>
            <person name="Federici B.A."/>
            <person name="Kuo A."/>
            <person name="LaButti K."/>
            <person name="Pangilinan J."/>
            <person name="Andreopoulos W."/>
            <person name="Tritt A."/>
            <person name="Riley R."/>
            <person name="Hundley H."/>
            <person name="Johnson J."/>
            <person name="Lipzen A."/>
            <person name="Barry K."/>
            <person name="Lang B.F."/>
            <person name="Cuomo C.A."/>
            <person name="Buchler N.E."/>
            <person name="Grigoriev I.V."/>
            <person name="Spatafora J.W."/>
            <person name="Stajich J.E."/>
            <person name="James T.Y."/>
        </authorList>
    </citation>
    <scope>NUCLEOTIDE SEQUENCE</scope>
    <source>
        <strain evidence="2">AG</strain>
    </source>
</reference>
<dbReference type="Proteomes" id="UP001206595">
    <property type="component" value="Unassembled WGS sequence"/>
</dbReference>
<dbReference type="RefSeq" id="XP_051446853.1">
    <property type="nucleotide sequence ID" value="XM_051587100.1"/>
</dbReference>
<sequence>MTSSFSINAVQLAPSRPHNAVLYTYTFFFSSFHFLFCSIQYFVFFSKPFEFFLLFISSLSSITVNVYYRHCSVR</sequence>
<keyword evidence="3" id="KW-1185">Reference proteome</keyword>
<keyword evidence="1" id="KW-1133">Transmembrane helix</keyword>
<reference evidence="2" key="1">
    <citation type="submission" date="2021-06" db="EMBL/GenBank/DDBJ databases">
        <authorList>
            <consortium name="DOE Joint Genome Institute"/>
            <person name="Mondo S.J."/>
            <person name="Amses K.R."/>
            <person name="Simmons D.R."/>
            <person name="Longcore J.E."/>
            <person name="Seto K."/>
            <person name="Alves G.H."/>
            <person name="Bonds A.E."/>
            <person name="Quandt C.A."/>
            <person name="Davis W.J."/>
            <person name="Chang Y."/>
            <person name="Letcher P.M."/>
            <person name="Powell M.J."/>
            <person name="Kuo A."/>
            <person name="Labutti K."/>
            <person name="Pangilinan J."/>
            <person name="Andreopoulos W."/>
            <person name="Tritt A."/>
            <person name="Riley R."/>
            <person name="Hundley H."/>
            <person name="Johnson J."/>
            <person name="Lipzen A."/>
            <person name="Barry K."/>
            <person name="Berbee M.L."/>
            <person name="Buchler N.E."/>
            <person name="Grigoriev I.V."/>
            <person name="Spatafora J.W."/>
            <person name="Stajich J.E."/>
            <person name="James T.Y."/>
        </authorList>
    </citation>
    <scope>NUCLEOTIDE SEQUENCE</scope>
    <source>
        <strain evidence="2">AG</strain>
    </source>
</reference>
<proteinExistence type="predicted"/>
<feature type="transmembrane region" description="Helical" evidence="1">
    <location>
        <begin position="20"/>
        <end position="43"/>
    </location>
</feature>
<dbReference type="AlphaFoldDB" id="A0AAD5HG83"/>
<name>A0AAD5HG83_UMBRA</name>
<keyword evidence="1" id="KW-0472">Membrane</keyword>
<keyword evidence="1" id="KW-0812">Transmembrane</keyword>
<evidence type="ECO:0000313" key="3">
    <source>
        <dbReference type="Proteomes" id="UP001206595"/>
    </source>
</evidence>
<accession>A0AAD5HG83</accession>
<gene>
    <name evidence="2" type="ORF">K450DRAFT_229508</name>
</gene>
<evidence type="ECO:0000313" key="2">
    <source>
        <dbReference type="EMBL" id="KAI8581849.1"/>
    </source>
</evidence>
<dbReference type="GeneID" id="75912447"/>
<evidence type="ECO:0000256" key="1">
    <source>
        <dbReference type="SAM" id="Phobius"/>
    </source>
</evidence>
<feature type="transmembrane region" description="Helical" evidence="1">
    <location>
        <begin position="49"/>
        <end position="68"/>
    </location>
</feature>